<reference evidence="10 11" key="1">
    <citation type="submission" date="2018-03" db="EMBL/GenBank/DDBJ databases">
        <title>Genomic Encyclopedia of Archaeal and Bacterial Type Strains, Phase II (KMG-II): from individual species to whole genera.</title>
        <authorList>
            <person name="Goeker M."/>
        </authorList>
    </citation>
    <scope>NUCLEOTIDE SEQUENCE [LARGE SCALE GENOMIC DNA]</scope>
    <source>
        <strain evidence="10 11">DSM 100065</strain>
    </source>
</reference>
<evidence type="ECO:0000256" key="8">
    <source>
        <dbReference type="ARBA" id="ARBA00075111"/>
    </source>
</evidence>
<dbReference type="InterPro" id="IPR042099">
    <property type="entry name" value="ANL_N_sf"/>
</dbReference>
<evidence type="ECO:0000256" key="2">
    <source>
        <dbReference type="ARBA" id="ARBA00022598"/>
    </source>
</evidence>
<evidence type="ECO:0000256" key="4">
    <source>
        <dbReference type="ARBA" id="ARBA00060591"/>
    </source>
</evidence>
<comment type="similarity">
    <text evidence="5">Belongs to the phenylacetyl-CoA ligase family.</text>
</comment>
<dbReference type="PANTHER" id="PTHR43845:SF1">
    <property type="entry name" value="BLR5969 PROTEIN"/>
    <property type="match status" value="1"/>
</dbReference>
<dbReference type="EMBL" id="PVUE01000001">
    <property type="protein sequence ID" value="PRZ44214.1"/>
    <property type="molecule type" value="Genomic_DNA"/>
</dbReference>
<evidence type="ECO:0000256" key="1">
    <source>
        <dbReference type="ARBA" id="ARBA00011245"/>
    </source>
</evidence>
<sequence length="437" mass="47168">MFDHAAQTQPVEERRTDQQRLLRTLIDRVKDASPQHRAQLRGIDSSDVTLDNLHELPSVRKQDLREFYPLNSLCVDRSQLRRIHATSGTSGKPTIVAYTDHDMAVLRRTNARALDASGVIAGTMVHNAYGYGLFTGGLGLHAGIEELKACCLPISGGNTARQAAMIQDLRSEVLLCTPSYAAVIADLFAAQGVDPADIALRAGILGAEPWSEGMREKVEAGLGITALDIYGLCEVQGPGVGFETVNSGGHLFVNEDEFLVECIDPVSGKPCAEGEVGELVFTTLTKEAVPVVRYRTGDLASLQRVNDPEGRTFVTMSRILGRADDMLVIRGVNVFPSEIEAVLLADARVATAYTLVIDERGTMPSLVAVTEPVAGIDRSALDTMLEGLQRQLKERLGVSCKVVFAEPGGLPRTEVGKAVRVQRWKPNAESPFPGVLA</sequence>
<comment type="subunit">
    <text evidence="1">Monomer.</text>
</comment>
<evidence type="ECO:0000313" key="10">
    <source>
        <dbReference type="EMBL" id="PRZ44214.1"/>
    </source>
</evidence>
<dbReference type="InterPro" id="IPR028154">
    <property type="entry name" value="AMP-dep_Lig_C"/>
</dbReference>
<dbReference type="CDD" id="cd05913">
    <property type="entry name" value="PaaK"/>
    <property type="match status" value="1"/>
</dbReference>
<dbReference type="GO" id="GO:0010124">
    <property type="term" value="P:phenylacetate catabolic process"/>
    <property type="evidence" value="ECO:0007669"/>
    <property type="project" value="InterPro"/>
</dbReference>
<evidence type="ECO:0000256" key="3">
    <source>
        <dbReference type="ARBA" id="ARBA00022741"/>
    </source>
</evidence>
<feature type="domain" description="AMP-dependent ligase C-terminal" evidence="9">
    <location>
        <begin position="331"/>
        <end position="421"/>
    </location>
</feature>
<dbReference type="OrthoDB" id="580775at2"/>
<keyword evidence="3" id="KW-0547">Nucleotide-binding</keyword>
<dbReference type="Pfam" id="PF14535">
    <property type="entry name" value="AMP-binding_C_2"/>
    <property type="match status" value="1"/>
</dbReference>
<proteinExistence type="inferred from homology"/>
<dbReference type="InterPro" id="IPR011880">
    <property type="entry name" value="PA_CoA_ligase"/>
</dbReference>
<comment type="caution">
    <text evidence="10">The sequence shown here is derived from an EMBL/GenBank/DDBJ whole genome shotgun (WGS) entry which is preliminary data.</text>
</comment>
<protein>
    <recommendedName>
        <fullName evidence="7">Phenylacetate-coenzyme A ligase</fullName>
        <ecNumber evidence="6">6.2.1.30</ecNumber>
    </recommendedName>
    <alternativeName>
        <fullName evidence="8">Phenylacetyl-CoA ligase</fullName>
    </alternativeName>
</protein>
<evidence type="ECO:0000313" key="11">
    <source>
        <dbReference type="Proteomes" id="UP000237752"/>
    </source>
</evidence>
<dbReference type="GO" id="GO:0047475">
    <property type="term" value="F:phenylacetate-CoA ligase activity"/>
    <property type="evidence" value="ECO:0007669"/>
    <property type="project" value="UniProtKB-EC"/>
</dbReference>
<accession>A0A2T1A6N2</accession>
<comment type="pathway">
    <text evidence="4">Aromatic compound metabolism; phenylacetate degradation.</text>
</comment>
<dbReference type="InterPro" id="IPR045851">
    <property type="entry name" value="AMP-bd_C_sf"/>
</dbReference>
<evidence type="ECO:0000256" key="5">
    <source>
        <dbReference type="ARBA" id="ARBA00061566"/>
    </source>
</evidence>
<dbReference type="PANTHER" id="PTHR43845">
    <property type="entry name" value="BLR5969 PROTEIN"/>
    <property type="match status" value="1"/>
</dbReference>
<evidence type="ECO:0000259" key="9">
    <source>
        <dbReference type="Pfam" id="PF14535"/>
    </source>
</evidence>
<dbReference type="EC" id="6.2.1.30" evidence="6"/>
<evidence type="ECO:0000256" key="7">
    <source>
        <dbReference type="ARBA" id="ARBA00068695"/>
    </source>
</evidence>
<dbReference type="GO" id="GO:0000166">
    <property type="term" value="F:nucleotide binding"/>
    <property type="evidence" value="ECO:0007669"/>
    <property type="project" value="UniProtKB-KW"/>
</dbReference>
<name>A0A2T1A6N2_9ACTN</name>
<dbReference type="FunFam" id="3.40.50.12780:FF:000016">
    <property type="entry name" value="Phenylacetate-coenzyme A ligase"/>
    <property type="match status" value="1"/>
</dbReference>
<dbReference type="SUPFAM" id="SSF56801">
    <property type="entry name" value="Acetyl-CoA synthetase-like"/>
    <property type="match status" value="1"/>
</dbReference>
<gene>
    <name evidence="10" type="ORF">CLV47_101339</name>
</gene>
<dbReference type="Proteomes" id="UP000237752">
    <property type="component" value="Unassembled WGS sequence"/>
</dbReference>
<organism evidence="10 11">
    <name type="scientific">Antricoccus suffuscus</name>
    <dbReference type="NCBI Taxonomy" id="1629062"/>
    <lineage>
        <taxon>Bacteria</taxon>
        <taxon>Bacillati</taxon>
        <taxon>Actinomycetota</taxon>
        <taxon>Actinomycetes</taxon>
        <taxon>Geodermatophilales</taxon>
        <taxon>Antricoccaceae</taxon>
        <taxon>Antricoccus</taxon>
    </lineage>
</organism>
<dbReference type="Gene3D" id="3.30.300.30">
    <property type="match status" value="1"/>
</dbReference>
<dbReference type="Gene3D" id="3.40.50.12780">
    <property type="entry name" value="N-terminal domain of ligase-like"/>
    <property type="match status" value="1"/>
</dbReference>
<dbReference type="AlphaFoldDB" id="A0A2T1A6N2"/>
<keyword evidence="2 10" id="KW-0436">Ligase</keyword>
<keyword evidence="11" id="KW-1185">Reference proteome</keyword>
<dbReference type="RefSeq" id="WP_106347251.1">
    <property type="nucleotide sequence ID" value="NZ_PVUE01000001.1"/>
</dbReference>
<evidence type="ECO:0000256" key="6">
    <source>
        <dbReference type="ARBA" id="ARBA00066629"/>
    </source>
</evidence>